<feature type="domain" description="ATP-grasp" evidence="2">
    <location>
        <begin position="120"/>
        <end position="304"/>
    </location>
</feature>
<dbReference type="Gene3D" id="3.30.470.20">
    <property type="entry name" value="ATP-grasp fold, B domain"/>
    <property type="match status" value="1"/>
</dbReference>
<dbReference type="GO" id="GO:0005524">
    <property type="term" value="F:ATP binding"/>
    <property type="evidence" value="ECO:0007669"/>
    <property type="project" value="UniProtKB-UniRule"/>
</dbReference>
<dbReference type="EMBL" id="NSKE01000006">
    <property type="protein sequence ID" value="PAU94026.1"/>
    <property type="molecule type" value="Genomic_DNA"/>
</dbReference>
<keyword evidence="1" id="KW-0067">ATP-binding</keyword>
<dbReference type="SUPFAM" id="SSF56059">
    <property type="entry name" value="Glutathione synthetase ATP-binding domain-like"/>
    <property type="match status" value="1"/>
</dbReference>
<evidence type="ECO:0000313" key="3">
    <source>
        <dbReference type="EMBL" id="PAU94026.1"/>
    </source>
</evidence>
<dbReference type="PROSITE" id="PS00867">
    <property type="entry name" value="CPSASE_2"/>
    <property type="match status" value="1"/>
</dbReference>
<evidence type="ECO:0000256" key="1">
    <source>
        <dbReference type="PROSITE-ProRule" id="PRU00409"/>
    </source>
</evidence>
<dbReference type="AlphaFoldDB" id="A0A2A2G8E2"/>
<dbReference type="InterPro" id="IPR005479">
    <property type="entry name" value="CPAse_ATP-bd"/>
</dbReference>
<reference evidence="3 4" key="1">
    <citation type="submission" date="2017-08" db="EMBL/GenBank/DDBJ databases">
        <title>Aliifodinibius alkalisoli sp. nov., isolated from saline alkaline soil.</title>
        <authorList>
            <person name="Liu D."/>
            <person name="Zhang G."/>
        </authorList>
    </citation>
    <scope>NUCLEOTIDE SEQUENCE [LARGE SCALE GENOMIC DNA]</scope>
    <source>
        <strain evidence="3 4">WN023</strain>
    </source>
</reference>
<dbReference type="InterPro" id="IPR013815">
    <property type="entry name" value="ATP_grasp_subdomain_1"/>
</dbReference>
<proteinExistence type="predicted"/>
<dbReference type="PROSITE" id="PS50975">
    <property type="entry name" value="ATP_GRASP"/>
    <property type="match status" value="1"/>
</dbReference>
<gene>
    <name evidence="3" type="ORF">CK503_10200</name>
</gene>
<dbReference type="PANTHER" id="PTHR23132:SF14">
    <property type="entry name" value="ATP-GRASP DOMAIN-CONTAINING PROTEIN"/>
    <property type="match status" value="1"/>
</dbReference>
<dbReference type="PANTHER" id="PTHR23132">
    <property type="entry name" value="D-ALANINE--D-ALANINE LIGASE"/>
    <property type="match status" value="1"/>
</dbReference>
<keyword evidence="1" id="KW-0547">Nucleotide-binding</keyword>
<keyword evidence="4" id="KW-1185">Reference proteome</keyword>
<dbReference type="InterPro" id="IPR003806">
    <property type="entry name" value="ATP-grasp_PylC-type"/>
</dbReference>
<dbReference type="GO" id="GO:0008716">
    <property type="term" value="F:D-alanine-D-alanine ligase activity"/>
    <property type="evidence" value="ECO:0007669"/>
    <property type="project" value="TreeGrafter"/>
</dbReference>
<evidence type="ECO:0000313" key="4">
    <source>
        <dbReference type="Proteomes" id="UP000218831"/>
    </source>
</evidence>
<name>A0A2A2G8E2_9BACT</name>
<sequence length="402" mass="45628">MSKKILILDGNSSQCLPLMRSFYKGGHWVTLVCPSKLCSGYFSRYANKRIVWCTVTGNEEQYYQQLLEHVKVEKYDLVLGLSDASSALLASHKSEIEQYVQTTVPDYPIYSVAADKYLTMKLCMEHNIPCPVSYAVDELEDDDYKMNLKFPLVLKPRKGVGAVGFTILEDQESLFEQLPELKEKHGKLLIQEYIPNKKQFTVEAFCDENSDLKACVVSEKTRFFPVSGGTSSCNFLVDHPAVVLIVEKLLKTLNWVGVANIDFVFDPRDGMPKVIEINPRIGATAKIAFMAGIDLAKMLLSLAEGKKLAKYSSHEEDIVMRNLLLDVLWFLFSSWEQKRITYPGFSQFFGRKVHYQSFRMDDPAPLIGFILGYIMKYANLDLLNKKLGVQTNSKLKSKVKTS</sequence>
<dbReference type="RefSeq" id="WP_095606702.1">
    <property type="nucleotide sequence ID" value="NZ_NSKE01000006.1"/>
</dbReference>
<dbReference type="Gene3D" id="3.30.1490.20">
    <property type="entry name" value="ATP-grasp fold, A domain"/>
    <property type="match status" value="1"/>
</dbReference>
<dbReference type="Pfam" id="PF02655">
    <property type="entry name" value="ATP-grasp_3"/>
    <property type="match status" value="1"/>
</dbReference>
<comment type="caution">
    <text evidence="3">The sequence shown here is derived from an EMBL/GenBank/DDBJ whole genome shotgun (WGS) entry which is preliminary data.</text>
</comment>
<dbReference type="GO" id="GO:0046872">
    <property type="term" value="F:metal ion binding"/>
    <property type="evidence" value="ECO:0007669"/>
    <property type="project" value="InterPro"/>
</dbReference>
<dbReference type="InterPro" id="IPR011761">
    <property type="entry name" value="ATP-grasp"/>
</dbReference>
<evidence type="ECO:0000259" key="2">
    <source>
        <dbReference type="PROSITE" id="PS50975"/>
    </source>
</evidence>
<protein>
    <recommendedName>
        <fullName evidence="2">ATP-grasp domain-containing protein</fullName>
    </recommendedName>
</protein>
<dbReference type="OrthoDB" id="9803907at2"/>
<organism evidence="3 4">
    <name type="scientific">Fodinibius salipaludis</name>
    <dbReference type="NCBI Taxonomy" id="2032627"/>
    <lineage>
        <taxon>Bacteria</taxon>
        <taxon>Pseudomonadati</taxon>
        <taxon>Balneolota</taxon>
        <taxon>Balneolia</taxon>
        <taxon>Balneolales</taxon>
        <taxon>Balneolaceae</taxon>
        <taxon>Fodinibius</taxon>
    </lineage>
</organism>
<accession>A0A2A2G8E2</accession>
<dbReference type="Proteomes" id="UP000218831">
    <property type="component" value="Unassembled WGS sequence"/>
</dbReference>